<dbReference type="InterPro" id="IPR049326">
    <property type="entry name" value="Rhodopsin_dom_fungi"/>
</dbReference>
<dbReference type="Proteomes" id="UP000078237">
    <property type="component" value="Unassembled WGS sequence"/>
</dbReference>
<feature type="transmembrane region" description="Helical" evidence="7">
    <location>
        <begin position="214"/>
        <end position="238"/>
    </location>
</feature>
<protein>
    <recommendedName>
        <fullName evidence="8">Rhodopsin domain-containing protein</fullName>
    </recommendedName>
</protein>
<evidence type="ECO:0000256" key="7">
    <source>
        <dbReference type="SAM" id="Phobius"/>
    </source>
</evidence>
<feature type="transmembrane region" description="Helical" evidence="7">
    <location>
        <begin position="182"/>
        <end position="202"/>
    </location>
</feature>
<feature type="transmembrane region" description="Helical" evidence="7">
    <location>
        <begin position="36"/>
        <end position="58"/>
    </location>
</feature>
<name>A0A175WCW6_9PEZI</name>
<dbReference type="VEuPathDB" id="FungiDB:MMYC01_201727"/>
<dbReference type="EMBL" id="LCTW02000034">
    <property type="protein sequence ID" value="KXX81485.1"/>
    <property type="molecule type" value="Genomic_DNA"/>
</dbReference>
<comment type="subcellular location">
    <subcellularLocation>
        <location evidence="1">Membrane</location>
        <topology evidence="1">Multi-pass membrane protein</topology>
    </subcellularLocation>
</comment>
<comment type="similarity">
    <text evidence="5">Belongs to the SAT4 family.</text>
</comment>
<organism evidence="9 10">
    <name type="scientific">Madurella mycetomatis</name>
    <dbReference type="NCBI Taxonomy" id="100816"/>
    <lineage>
        <taxon>Eukaryota</taxon>
        <taxon>Fungi</taxon>
        <taxon>Dikarya</taxon>
        <taxon>Ascomycota</taxon>
        <taxon>Pezizomycotina</taxon>
        <taxon>Sordariomycetes</taxon>
        <taxon>Sordariomycetidae</taxon>
        <taxon>Sordariales</taxon>
        <taxon>Sordariales incertae sedis</taxon>
        <taxon>Madurella</taxon>
    </lineage>
</organism>
<reference evidence="9 10" key="1">
    <citation type="journal article" date="2016" name="Genome Announc.">
        <title>Genome Sequence of Madurella mycetomatis mm55, Isolated from a Human Mycetoma Case in Sudan.</title>
        <authorList>
            <person name="Smit S."/>
            <person name="Derks M.F."/>
            <person name="Bervoets S."/>
            <person name="Fahal A."/>
            <person name="van Leeuwen W."/>
            <person name="van Belkum A."/>
            <person name="van de Sande W.W."/>
        </authorList>
    </citation>
    <scope>NUCLEOTIDE SEQUENCE [LARGE SCALE GENOMIC DNA]</scope>
    <source>
        <strain evidence="10">mm55</strain>
    </source>
</reference>
<evidence type="ECO:0000256" key="6">
    <source>
        <dbReference type="SAM" id="MobiDB-lite"/>
    </source>
</evidence>
<evidence type="ECO:0000256" key="1">
    <source>
        <dbReference type="ARBA" id="ARBA00004141"/>
    </source>
</evidence>
<keyword evidence="3 7" id="KW-1133">Transmembrane helix</keyword>
<accession>A0A175WCW6</accession>
<proteinExistence type="inferred from homology"/>
<feature type="domain" description="Rhodopsin" evidence="8">
    <location>
        <begin position="180"/>
        <end position="281"/>
    </location>
</feature>
<dbReference type="AlphaFoldDB" id="A0A175WCW6"/>
<evidence type="ECO:0000256" key="5">
    <source>
        <dbReference type="ARBA" id="ARBA00038359"/>
    </source>
</evidence>
<evidence type="ECO:0000256" key="3">
    <source>
        <dbReference type="ARBA" id="ARBA00022989"/>
    </source>
</evidence>
<dbReference type="InterPro" id="IPR052337">
    <property type="entry name" value="SAT4-like"/>
</dbReference>
<gene>
    <name evidence="9" type="ORF">MMYC01_201727</name>
</gene>
<dbReference type="PANTHER" id="PTHR33048">
    <property type="entry name" value="PTH11-LIKE INTEGRAL MEMBRANE PROTEIN (AFU_ORTHOLOGUE AFUA_5G11245)"/>
    <property type="match status" value="1"/>
</dbReference>
<feature type="transmembrane region" description="Helical" evidence="7">
    <location>
        <begin position="148"/>
        <end position="170"/>
    </location>
</feature>
<dbReference type="GO" id="GO:0016020">
    <property type="term" value="C:membrane"/>
    <property type="evidence" value="ECO:0007669"/>
    <property type="project" value="UniProtKB-SubCell"/>
</dbReference>
<evidence type="ECO:0000313" key="9">
    <source>
        <dbReference type="EMBL" id="KXX81485.1"/>
    </source>
</evidence>
<keyword evidence="10" id="KW-1185">Reference proteome</keyword>
<feature type="region of interest" description="Disordered" evidence="6">
    <location>
        <begin position="1"/>
        <end position="24"/>
    </location>
</feature>
<feature type="transmembrane region" description="Helical" evidence="7">
    <location>
        <begin position="258"/>
        <end position="280"/>
    </location>
</feature>
<evidence type="ECO:0000259" key="8">
    <source>
        <dbReference type="Pfam" id="PF20684"/>
    </source>
</evidence>
<feature type="transmembrane region" description="Helical" evidence="7">
    <location>
        <begin position="70"/>
        <end position="92"/>
    </location>
</feature>
<evidence type="ECO:0000256" key="4">
    <source>
        <dbReference type="ARBA" id="ARBA00023136"/>
    </source>
</evidence>
<dbReference type="PANTHER" id="PTHR33048:SF158">
    <property type="entry name" value="MEMBRANE PROTEIN PTH11-LIKE, PUTATIVE-RELATED"/>
    <property type="match status" value="1"/>
</dbReference>
<feature type="transmembrane region" description="Helical" evidence="7">
    <location>
        <begin position="117"/>
        <end position="136"/>
    </location>
</feature>
<feature type="domain" description="Rhodopsin" evidence="8">
    <location>
        <begin position="55"/>
        <end position="171"/>
    </location>
</feature>
<comment type="caution">
    <text evidence="9">The sequence shown here is derived from an EMBL/GenBank/DDBJ whole genome shotgun (WGS) entry which is preliminary data.</text>
</comment>
<evidence type="ECO:0000256" key="2">
    <source>
        <dbReference type="ARBA" id="ARBA00022692"/>
    </source>
</evidence>
<dbReference type="OrthoDB" id="4575508at2759"/>
<keyword evidence="4 7" id="KW-0472">Membrane</keyword>
<evidence type="ECO:0000313" key="10">
    <source>
        <dbReference type="Proteomes" id="UP000078237"/>
    </source>
</evidence>
<sequence>MESGPAPPVDIWTTPASRAPDGTVSDFNSPENSADLFYGVSSVVMALALMCYAIKMYIRIFVHKKVWFDDLFTGLGLVLQVGYTALVINMFMNGGARHQWDMPIGKFQQILSVQNKLGIIQMATYLCVKLGLLLLYYRIFNPKPAFRWAIYAGCFVIVCAYIPSMFLFIFQHDINVLVPTSYGVACINLITDVYLCILPMTAVGSLHLPLAKKIGVSAIFGAGLLACAFSALSLKYRFEILDGTGLIDMTYNFSSRTAVLVVEIYVGIIVSCVPIFPALFRDTIVSKAFSTTFRSLRERLVGSSTSSSSHQLSGHNVSNVQLRDYHQLGSRGKASMQSSSVEDLELGYPRATPPRVKGGVAMYPNSAV</sequence>
<keyword evidence="2 7" id="KW-0812">Transmembrane</keyword>
<dbReference type="Pfam" id="PF20684">
    <property type="entry name" value="Fung_rhodopsin"/>
    <property type="match status" value="2"/>
</dbReference>